<keyword evidence="2" id="KW-1185">Reference proteome</keyword>
<reference evidence="1" key="1">
    <citation type="submission" date="2022-07" db="EMBL/GenBank/DDBJ databases">
        <title>Genome Sequence of Phlebia brevispora.</title>
        <authorList>
            <person name="Buettner E."/>
        </authorList>
    </citation>
    <scope>NUCLEOTIDE SEQUENCE</scope>
    <source>
        <strain evidence="1">MPL23</strain>
    </source>
</reference>
<accession>A0ACC1SQN4</accession>
<protein>
    <submittedName>
        <fullName evidence="1">Uncharacterized protein</fullName>
    </submittedName>
</protein>
<evidence type="ECO:0000313" key="1">
    <source>
        <dbReference type="EMBL" id="KAJ3544602.1"/>
    </source>
</evidence>
<gene>
    <name evidence="1" type="ORF">NM688_g5723</name>
</gene>
<name>A0ACC1SQN4_9APHY</name>
<organism evidence="1 2">
    <name type="scientific">Phlebia brevispora</name>
    <dbReference type="NCBI Taxonomy" id="194682"/>
    <lineage>
        <taxon>Eukaryota</taxon>
        <taxon>Fungi</taxon>
        <taxon>Dikarya</taxon>
        <taxon>Basidiomycota</taxon>
        <taxon>Agaricomycotina</taxon>
        <taxon>Agaricomycetes</taxon>
        <taxon>Polyporales</taxon>
        <taxon>Meruliaceae</taxon>
        <taxon>Phlebia</taxon>
    </lineage>
</organism>
<proteinExistence type="predicted"/>
<dbReference type="Proteomes" id="UP001148662">
    <property type="component" value="Unassembled WGS sequence"/>
</dbReference>
<comment type="caution">
    <text evidence="1">The sequence shown here is derived from an EMBL/GenBank/DDBJ whole genome shotgun (WGS) entry which is preliminary data.</text>
</comment>
<dbReference type="EMBL" id="JANHOG010001084">
    <property type="protein sequence ID" value="KAJ3544602.1"/>
    <property type="molecule type" value="Genomic_DNA"/>
</dbReference>
<sequence length="1680" mass="187169">MAAGTNTEQNFRANLSQFRWARGNSDDSVQNDPPANPFSRFYNAIGGGYIPLRSSERSNEEEAYFALSRWERLLGFGGCLVGAAVCFLVAFLTLPFLAMRPAKFALAFSLGSLLVMFGPHWTHKSYQTSRLERPTTILVRIPLQPRTNALLFPRCTFIPRISTLLNSTSDSSRILHISVLSRRHANTAFRWADGPSWGGKSPTNMTTDLYLLPIWTVRDHTLYLFLAFITSHDDTVQVGLPGFEVAKMASVAHLRAVILSALNSPDSHDGSQQFFEELMSNKLNLINLFNVGPRNPQEQRELESGRIIVDGRPLAVNSDFAKQVVFISQQLEVSERYVAGLLQDVISANPNISQEQLMEATILEFHLRRRQLADCLRYIFEAAEVAQSGDAPQLYDQLETFVRRHILADGDRFPQRVYAEADKLGDVINKVQVARQNAKSNTAAPSQQGGQLGYDVLTARYDSLKYERRTLATVLYLVGRMGYIAPDEIRVMVTWLQKNPSHPMTYYFLPTILACFDVVDPQSIGGQARQMIATDAALIKGMKTLLGPTTEWKESGLKAVLLLKWTLFLTETRHRHPELEDREGFRTDELESQVWSAVQGDCFLYAARAIIALHRKQGAYPPTSYAATLLQKPDQDPSLELPTDDFRPAILESFEVLVRLLITHASSELRKIKQRQEDILLANARTDRTRAFRSSVGPGRHPGAAVEPPLPGPARNDIAMLFVLIGVLYSALPAERALQFWGGGSLEGQRQTYLNYLESTAGKLPSFLQWAVWSTQARDVNMLMALYDMLTGLAKGQQCSELAYNFLARGGADGSPGQSSSALGSGPAVSWASVFGLLEQWAVAGSSPRPQQQSNAGPQAGFSTMQQQQPHRAHQHQTLILSQQDVLLAQSFLRLLSTVITHSVAVRLTISGHARFRAIPTLVSLIPLSIPLELKGALFDTLASFCLPGAGAPGVEICKSVWTLMERLELINVRAASGTTIPPVKGIEVELEEVEAVHKLYPETIPFLKLLSTLIHTPKSIPAGDLMSDSEPLNTIPETLGHPHRQPGIAPYTSFVIDKVFSRISQRDYLRPTDRWRTNDLCLCFVERCLASFDLESLVATPDDQVTKTEALLQLAIHPGYDIMKRMLTNSPLQSSILSYLVEGLDGFEKGLAEDEPYFRGTIVRVLRILHRVLETQDIFLDIFIPYLSAAGDSALIGEVQPVSYYIRLDQSLLYGPNYIPAIAAYVSYLSYPELQLLSVKILGVLATPSNVSQLGVILDRSNDSVRILDGFQNIMDSESLVEVGLAESIADESTGAGAPDLDESSDALTQAIRVAVLDFFIQNTQPDRPYPNVAHLLLFGKAAAENQIQDPAALGARRACIHSIIDMVNHGVPRLKTKGKRRQSGSVVTQALMITLPALAERCYQVIYQLCKHSRTSEFSMRYLRSREDFFTRHLAALPFKIPNSLGEPYIEVQFNDASRVITTVPAIRAFLRLRSIIFDLTALELHVLTNKNHLKSVIELLDLLYGSEETLYDEDPSRWEDDAFRPFHEIGQSHTRMIEFLQSLDFDWSDSVAVQPVSMDFFGQLNLTSCLRLDSSGCEIVDRAALLGLLAAARRSLHSQGRILTPAHAQQLAAEMTYLLESCVIENHRREVQYATASCYESWRRLLDMTLMKCFDRIPEDRREGILFDLLHALPSGA</sequence>
<evidence type="ECO:0000313" key="2">
    <source>
        <dbReference type="Proteomes" id="UP001148662"/>
    </source>
</evidence>